<accession>A0ACD6AS56</accession>
<dbReference type="Proteomes" id="UP001732700">
    <property type="component" value="Unassembled WGS sequence"/>
</dbReference>
<sequence length="113" mass="13032">MDRCWTAERLARHGLQHHPRCPLCDQAMENIRHLLLECPVARQAWHETLAWLRMTSPRARGLDRSLVATGQDQHSQANAQRARLHLAPHSLDDLEAQKQGHFRWSSALRAVPH</sequence>
<reference evidence="1" key="1">
    <citation type="submission" date="2025-09" db="UniProtKB">
        <authorList>
            <consortium name="EnsemblPlants"/>
        </authorList>
    </citation>
    <scope>IDENTIFICATION</scope>
</reference>
<evidence type="ECO:0000313" key="1">
    <source>
        <dbReference type="EnsemblPlants" id="AVESA.00010b.r2.UnG1488130.1.CDS"/>
    </source>
</evidence>
<proteinExistence type="predicted"/>
<protein>
    <submittedName>
        <fullName evidence="1">Uncharacterized protein</fullName>
    </submittedName>
</protein>
<organism evidence="1 2">
    <name type="scientific">Avena sativa</name>
    <name type="common">Oat</name>
    <dbReference type="NCBI Taxonomy" id="4498"/>
    <lineage>
        <taxon>Eukaryota</taxon>
        <taxon>Viridiplantae</taxon>
        <taxon>Streptophyta</taxon>
        <taxon>Embryophyta</taxon>
        <taxon>Tracheophyta</taxon>
        <taxon>Spermatophyta</taxon>
        <taxon>Magnoliopsida</taxon>
        <taxon>Liliopsida</taxon>
        <taxon>Poales</taxon>
        <taxon>Poaceae</taxon>
        <taxon>BOP clade</taxon>
        <taxon>Pooideae</taxon>
        <taxon>Poodae</taxon>
        <taxon>Poeae</taxon>
        <taxon>Poeae Chloroplast Group 1 (Aveneae type)</taxon>
        <taxon>Aveninae</taxon>
        <taxon>Avena</taxon>
    </lineage>
</organism>
<keyword evidence="2" id="KW-1185">Reference proteome</keyword>
<name>A0ACD6AS56_AVESA</name>
<dbReference type="EnsemblPlants" id="AVESA.00010b.r2.UnG1488130.1">
    <property type="protein sequence ID" value="AVESA.00010b.r2.UnG1488130.1.CDS"/>
    <property type="gene ID" value="AVESA.00010b.r2.UnG1488130"/>
</dbReference>
<evidence type="ECO:0000313" key="2">
    <source>
        <dbReference type="Proteomes" id="UP001732700"/>
    </source>
</evidence>